<dbReference type="Pfam" id="PF01403">
    <property type="entry name" value="Sema"/>
    <property type="match status" value="1"/>
</dbReference>
<dbReference type="GO" id="GO:0005886">
    <property type="term" value="C:plasma membrane"/>
    <property type="evidence" value="ECO:0007669"/>
    <property type="project" value="TreeGrafter"/>
</dbReference>
<dbReference type="AlphaFoldDB" id="A0A8C3JHX0"/>
<dbReference type="InterPro" id="IPR027231">
    <property type="entry name" value="Semaphorin"/>
</dbReference>
<feature type="chain" id="PRO_5034967180" description="Sema domain-containing protein" evidence="4">
    <location>
        <begin position="22"/>
        <end position="770"/>
    </location>
</feature>
<evidence type="ECO:0000256" key="2">
    <source>
        <dbReference type="PROSITE-ProRule" id="PRU00352"/>
    </source>
</evidence>
<evidence type="ECO:0000256" key="4">
    <source>
        <dbReference type="SAM" id="SignalP"/>
    </source>
</evidence>
<sequence length="770" mass="86555">MSRGTSHLLTALLVVVEVAMGYPSRRSATDLDATPRTTVTFDELSDVRHFSTRTLNYSTLLLEDERGVLYVGARGAIFALNSSDVTDGSHRTIHWEASPEKRMDCLQKGKNNKTECFNHVRFLQRLNSTHLYACGTYAFHPLCAAIDADRFTLPAHFEEGKEKCPYDPARGYTGLIVDGGLYTATRYEFRSLPDIRRNLHQRPLKTEESPLHWLNDAEFVASVLVRESKDSPVGDDDKIYYFFTERAGEETTSFFDKSQVARVARVARVCKVGMSLATGSQALLLLAQGLLVKKNVASRWREVILPLCSALERPHLEHWVQFWAPQFQKDRELLERAQQRATEMMRGLEHLPYEERLRDLGLLSLEKRRPRGDLINTYKYFKGGCQEDGASLFPVVPRDRTRGNGHKLEHKKFHLNMRRNFFAVRVAEPWQRLPREVVESPSLETFKPPLDTFLCNLLWVALLWQGVGLDDLQRSLPSPCDSLSAPWGETEAGAESGGGDTQRPPAACAETLPAPSQSDVGGKKILQRKWTSFMKARLVCYIPYYEVLRSVCSLDEGGWASTVFYAAFTLSAQWRTMEASAVCRYSISGVQHAFEGPYMEYQDSARKWSRYDGAVPEPRPGSCITDRSRRKGYNSSQDLPNSVLDFVKLHPLMFEEVKPAGGEPLLVKKNVAYSRLAVDRVRALDGRSYDVLFMGTGDGWIHKAVVVGSSIHIVEEVQVFRDPQPVESLVISHAQVRGGRNAGEELGTGGRNPPRAGGGWNSMIFKVPSA</sequence>
<dbReference type="InterPro" id="IPR015943">
    <property type="entry name" value="WD40/YVTN_repeat-like_dom_sf"/>
</dbReference>
<organism evidence="6 7">
    <name type="scientific">Calidris pygmaea</name>
    <name type="common">Spoon-billed sandpiper</name>
    <dbReference type="NCBI Taxonomy" id="425635"/>
    <lineage>
        <taxon>Eukaryota</taxon>
        <taxon>Metazoa</taxon>
        <taxon>Chordata</taxon>
        <taxon>Craniata</taxon>
        <taxon>Vertebrata</taxon>
        <taxon>Euteleostomi</taxon>
        <taxon>Archelosauria</taxon>
        <taxon>Archosauria</taxon>
        <taxon>Dinosauria</taxon>
        <taxon>Saurischia</taxon>
        <taxon>Theropoda</taxon>
        <taxon>Coelurosauria</taxon>
        <taxon>Aves</taxon>
        <taxon>Neognathae</taxon>
        <taxon>Neoaves</taxon>
        <taxon>Charadriiformes</taxon>
        <taxon>Scolopacidae</taxon>
        <taxon>Calidris</taxon>
    </lineage>
</organism>
<evidence type="ECO:0000256" key="1">
    <source>
        <dbReference type="ARBA" id="ARBA00023180"/>
    </source>
</evidence>
<dbReference type="InterPro" id="IPR036352">
    <property type="entry name" value="Semap_dom_sf"/>
</dbReference>
<keyword evidence="7" id="KW-1185">Reference proteome</keyword>
<evidence type="ECO:0000313" key="6">
    <source>
        <dbReference type="Ensembl" id="ENSCPGP00000007782.1"/>
    </source>
</evidence>
<reference evidence="6" key="1">
    <citation type="submission" date="2025-08" db="UniProtKB">
        <authorList>
            <consortium name="Ensembl"/>
        </authorList>
    </citation>
    <scope>IDENTIFICATION</scope>
</reference>
<keyword evidence="1" id="KW-0325">Glycoprotein</keyword>
<dbReference type="GO" id="GO:0001755">
    <property type="term" value="P:neural crest cell migration"/>
    <property type="evidence" value="ECO:0007669"/>
    <property type="project" value="TreeGrafter"/>
</dbReference>
<dbReference type="SUPFAM" id="SSF101912">
    <property type="entry name" value="Sema domain"/>
    <property type="match status" value="2"/>
</dbReference>
<evidence type="ECO:0000256" key="3">
    <source>
        <dbReference type="SAM" id="MobiDB-lite"/>
    </source>
</evidence>
<evidence type="ECO:0000313" key="7">
    <source>
        <dbReference type="Proteomes" id="UP000694419"/>
    </source>
</evidence>
<proteinExistence type="predicted"/>
<dbReference type="GO" id="GO:0030335">
    <property type="term" value="P:positive regulation of cell migration"/>
    <property type="evidence" value="ECO:0007669"/>
    <property type="project" value="TreeGrafter"/>
</dbReference>
<dbReference type="InterPro" id="IPR001627">
    <property type="entry name" value="Semap_dom"/>
</dbReference>
<feature type="region of interest" description="Disordered" evidence="3">
    <location>
        <begin position="487"/>
        <end position="515"/>
    </location>
</feature>
<dbReference type="GO" id="GO:0007411">
    <property type="term" value="P:axon guidance"/>
    <property type="evidence" value="ECO:0007669"/>
    <property type="project" value="TreeGrafter"/>
</dbReference>
<feature type="signal peptide" evidence="4">
    <location>
        <begin position="1"/>
        <end position="21"/>
    </location>
</feature>
<dbReference type="GO" id="GO:0071526">
    <property type="term" value="P:semaphorin-plexin signaling pathway"/>
    <property type="evidence" value="ECO:0007669"/>
    <property type="project" value="TreeGrafter"/>
</dbReference>
<dbReference type="PROSITE" id="PS51004">
    <property type="entry name" value="SEMA"/>
    <property type="match status" value="1"/>
</dbReference>
<evidence type="ECO:0000259" key="5">
    <source>
        <dbReference type="PROSITE" id="PS51004"/>
    </source>
</evidence>
<dbReference type="Gene3D" id="2.130.10.10">
    <property type="entry name" value="YVTN repeat-like/Quinoprotein amine dehydrogenase"/>
    <property type="match status" value="2"/>
</dbReference>
<protein>
    <recommendedName>
        <fullName evidence="5">Sema domain-containing protein</fullName>
    </recommendedName>
</protein>
<dbReference type="PANTHER" id="PTHR11036:SF17">
    <property type="entry name" value="SEMAPHORIN-4G"/>
    <property type="match status" value="1"/>
</dbReference>
<keyword evidence="4" id="KW-0732">Signal</keyword>
<dbReference type="GO" id="GO:0045499">
    <property type="term" value="F:chemorepellent activity"/>
    <property type="evidence" value="ECO:0007669"/>
    <property type="project" value="TreeGrafter"/>
</dbReference>
<dbReference type="PANTHER" id="PTHR11036">
    <property type="entry name" value="SEMAPHORIN"/>
    <property type="match status" value="1"/>
</dbReference>
<dbReference type="Ensembl" id="ENSCPGT00000008553.1">
    <property type="protein sequence ID" value="ENSCPGP00000007782.1"/>
    <property type="gene ID" value="ENSCPGG00000005565.1"/>
</dbReference>
<dbReference type="Proteomes" id="UP000694419">
    <property type="component" value="Unplaced"/>
</dbReference>
<reference evidence="6" key="2">
    <citation type="submission" date="2025-09" db="UniProtKB">
        <authorList>
            <consortium name="Ensembl"/>
        </authorList>
    </citation>
    <scope>IDENTIFICATION</scope>
</reference>
<dbReference type="SMART" id="SM00630">
    <property type="entry name" value="Sema"/>
    <property type="match status" value="1"/>
</dbReference>
<comment type="caution">
    <text evidence="2">Lacks conserved residue(s) required for the propagation of feature annotation.</text>
</comment>
<accession>A0A8C3JHX0</accession>
<feature type="domain" description="Sema" evidence="5">
    <location>
        <begin position="36"/>
        <end position="769"/>
    </location>
</feature>
<dbReference type="GO" id="GO:0030215">
    <property type="term" value="F:semaphorin receptor binding"/>
    <property type="evidence" value="ECO:0007669"/>
    <property type="project" value="InterPro"/>
</dbReference>
<name>A0A8C3JHX0_9CHAR</name>